<dbReference type="GeneID" id="17250194"/>
<reference evidence="1" key="2">
    <citation type="submission" date="2024-10" db="UniProtKB">
        <authorList>
            <consortium name="EnsemblProtists"/>
        </authorList>
    </citation>
    <scope>IDENTIFICATION</scope>
</reference>
<keyword evidence="2" id="KW-1185">Reference proteome</keyword>
<name>A0A0D3HYH8_EMIH1</name>
<dbReference type="HOGENOM" id="CLU_1581452_0_0_1"/>
<dbReference type="EnsemblProtists" id="EOD04063">
    <property type="protein sequence ID" value="EOD04063"/>
    <property type="gene ID" value="EMIHUDRAFT_360441"/>
</dbReference>
<organism evidence="1 2">
    <name type="scientific">Emiliania huxleyi (strain CCMP1516)</name>
    <dbReference type="NCBI Taxonomy" id="280463"/>
    <lineage>
        <taxon>Eukaryota</taxon>
        <taxon>Haptista</taxon>
        <taxon>Haptophyta</taxon>
        <taxon>Prymnesiophyceae</taxon>
        <taxon>Isochrysidales</taxon>
        <taxon>Noelaerhabdaceae</taxon>
        <taxon>Emiliania</taxon>
    </lineage>
</organism>
<dbReference type="Proteomes" id="UP000013827">
    <property type="component" value="Unassembled WGS sequence"/>
</dbReference>
<reference evidence="2" key="1">
    <citation type="journal article" date="2013" name="Nature">
        <title>Pan genome of the phytoplankton Emiliania underpins its global distribution.</title>
        <authorList>
            <person name="Read B.A."/>
            <person name="Kegel J."/>
            <person name="Klute M.J."/>
            <person name="Kuo A."/>
            <person name="Lefebvre S.C."/>
            <person name="Maumus F."/>
            <person name="Mayer C."/>
            <person name="Miller J."/>
            <person name="Monier A."/>
            <person name="Salamov A."/>
            <person name="Young J."/>
            <person name="Aguilar M."/>
            <person name="Claverie J.M."/>
            <person name="Frickenhaus S."/>
            <person name="Gonzalez K."/>
            <person name="Herman E.K."/>
            <person name="Lin Y.C."/>
            <person name="Napier J."/>
            <person name="Ogata H."/>
            <person name="Sarno A.F."/>
            <person name="Shmutz J."/>
            <person name="Schroeder D."/>
            <person name="de Vargas C."/>
            <person name="Verret F."/>
            <person name="von Dassow P."/>
            <person name="Valentin K."/>
            <person name="Van de Peer Y."/>
            <person name="Wheeler G."/>
            <person name="Dacks J.B."/>
            <person name="Delwiche C.F."/>
            <person name="Dyhrman S.T."/>
            <person name="Glockner G."/>
            <person name="John U."/>
            <person name="Richards T."/>
            <person name="Worden A.Z."/>
            <person name="Zhang X."/>
            <person name="Grigoriev I.V."/>
            <person name="Allen A.E."/>
            <person name="Bidle K."/>
            <person name="Borodovsky M."/>
            <person name="Bowler C."/>
            <person name="Brownlee C."/>
            <person name="Cock J.M."/>
            <person name="Elias M."/>
            <person name="Gladyshev V.N."/>
            <person name="Groth M."/>
            <person name="Guda C."/>
            <person name="Hadaegh A."/>
            <person name="Iglesias-Rodriguez M.D."/>
            <person name="Jenkins J."/>
            <person name="Jones B.M."/>
            <person name="Lawson T."/>
            <person name="Leese F."/>
            <person name="Lindquist E."/>
            <person name="Lobanov A."/>
            <person name="Lomsadze A."/>
            <person name="Malik S.B."/>
            <person name="Marsh M.E."/>
            <person name="Mackinder L."/>
            <person name="Mock T."/>
            <person name="Mueller-Roeber B."/>
            <person name="Pagarete A."/>
            <person name="Parker M."/>
            <person name="Probert I."/>
            <person name="Quesneville H."/>
            <person name="Raines C."/>
            <person name="Rensing S.A."/>
            <person name="Riano-Pachon D.M."/>
            <person name="Richier S."/>
            <person name="Rokitta S."/>
            <person name="Shiraiwa Y."/>
            <person name="Soanes D.M."/>
            <person name="van der Giezen M."/>
            <person name="Wahlund T.M."/>
            <person name="Williams B."/>
            <person name="Wilson W."/>
            <person name="Wolfe G."/>
            <person name="Wurch L.L."/>
        </authorList>
    </citation>
    <scope>NUCLEOTIDE SEQUENCE</scope>
</reference>
<dbReference type="AlphaFoldDB" id="A0A0D3HYH8"/>
<proteinExistence type="predicted"/>
<accession>A0A0D3HYH8</accession>
<dbReference type="RefSeq" id="XP_005756492.1">
    <property type="nucleotide sequence ID" value="XM_005756435.1"/>
</dbReference>
<evidence type="ECO:0000313" key="2">
    <source>
        <dbReference type="Proteomes" id="UP000013827"/>
    </source>
</evidence>
<dbReference type="KEGG" id="ehx:EMIHUDRAFT_360441"/>
<sequence length="169" mass="17553">MGTRSWSTGAIAAAAASGSVARKTNWLSSSPGYPGAVSPSKARRSWRDAAGEPAAGIGCYTRSCSTSALATAAARGSVARKTDWLFTVEAPPAAAPTRRAQPLPAQHLRDLPAGIGCYTRHNSSSTGRSPGGLLTAGPGATHGVATRTYHALRPAYQHSTPYTWRDTQF</sequence>
<evidence type="ECO:0000313" key="1">
    <source>
        <dbReference type="EnsemblProtists" id="EOD04063"/>
    </source>
</evidence>
<protein>
    <submittedName>
        <fullName evidence="1">Uncharacterized protein</fullName>
    </submittedName>
</protein>
<dbReference type="PaxDb" id="2903-EOD04063"/>